<accession>A0A1X0QS74</accession>
<dbReference type="Proteomes" id="UP000242414">
    <property type="component" value="Unassembled WGS sequence"/>
</dbReference>
<dbReference type="AlphaFoldDB" id="A0A1X0QS74"/>
<dbReference type="OrthoDB" id="2263377at2759"/>
<evidence type="ECO:0000313" key="1">
    <source>
        <dbReference type="EMBL" id="ORE02587.1"/>
    </source>
</evidence>
<sequence>MYLIHFHRINGALNEDSTFKPEFQVFSRCINIRFIVIVAKFKSKSRNSAVKSDLIKLGKQMKPMYNDLVEKRVPKPTVCGLLCQGKNLNTYVMA</sequence>
<proteinExistence type="predicted"/>
<name>A0A1X0QS74_RHIZD</name>
<dbReference type="EMBL" id="KV922042">
    <property type="protein sequence ID" value="ORE02587.1"/>
    <property type="molecule type" value="Genomic_DNA"/>
</dbReference>
<protein>
    <submittedName>
        <fullName evidence="1">Uncharacterized protein</fullName>
    </submittedName>
</protein>
<dbReference type="VEuPathDB" id="FungiDB:BCV72DRAFT_234494"/>
<gene>
    <name evidence="1" type="ORF">BCV72DRAFT_234494</name>
</gene>
<reference evidence="1" key="1">
    <citation type="journal article" date="2016" name="Proc. Natl. Acad. Sci. U.S.A.">
        <title>Lipid metabolic changes in an early divergent fungus govern the establishment of a mutualistic symbiosis with endobacteria.</title>
        <authorList>
            <person name="Lastovetsky O.A."/>
            <person name="Gaspar M.L."/>
            <person name="Mondo S.J."/>
            <person name="LaButti K.M."/>
            <person name="Sandor L."/>
            <person name="Grigoriev I.V."/>
            <person name="Henry S.A."/>
            <person name="Pawlowska T.E."/>
        </authorList>
    </citation>
    <scope>NUCLEOTIDE SEQUENCE [LARGE SCALE GENOMIC DNA]</scope>
    <source>
        <strain evidence="1">ATCC 52814</strain>
    </source>
</reference>
<organism evidence="1">
    <name type="scientific">Rhizopus microsporus var. microsporus</name>
    <dbReference type="NCBI Taxonomy" id="86635"/>
    <lineage>
        <taxon>Eukaryota</taxon>
        <taxon>Fungi</taxon>
        <taxon>Fungi incertae sedis</taxon>
        <taxon>Mucoromycota</taxon>
        <taxon>Mucoromycotina</taxon>
        <taxon>Mucoromycetes</taxon>
        <taxon>Mucorales</taxon>
        <taxon>Mucorineae</taxon>
        <taxon>Rhizopodaceae</taxon>
        <taxon>Rhizopus</taxon>
    </lineage>
</organism>